<gene>
    <name evidence="9" type="ORF">C41B8_06992</name>
</gene>
<evidence type="ECO:0000256" key="3">
    <source>
        <dbReference type="ARBA" id="ARBA00022989"/>
    </source>
</evidence>
<dbReference type="EMBL" id="APNK01000007">
    <property type="protein sequence ID" value="KEZ78021.1"/>
    <property type="molecule type" value="Genomic_DNA"/>
</dbReference>
<keyword evidence="3 7" id="KW-1133">Transmembrane helix</keyword>
<dbReference type="InterPro" id="IPR052205">
    <property type="entry name" value="FliO/MopB"/>
</dbReference>
<evidence type="ECO:0000313" key="9">
    <source>
        <dbReference type="EMBL" id="KEZ78021.1"/>
    </source>
</evidence>
<evidence type="ECO:0000256" key="1">
    <source>
        <dbReference type="ARBA" id="ARBA00022475"/>
    </source>
</evidence>
<keyword evidence="9" id="KW-0969">Cilium</keyword>
<dbReference type="PANTHER" id="PTHR38766:SF1">
    <property type="entry name" value="FLAGELLAR PROTEIN FLIO"/>
    <property type="match status" value="1"/>
</dbReference>
<dbReference type="Pfam" id="PF04347">
    <property type="entry name" value="FliO"/>
    <property type="match status" value="1"/>
</dbReference>
<evidence type="ECO:0000313" key="10">
    <source>
        <dbReference type="Proteomes" id="UP000028302"/>
    </source>
</evidence>
<organism evidence="9 10">
    <name type="scientific">Salinisphaera hydrothermalis (strain C41B8)</name>
    <dbReference type="NCBI Taxonomy" id="1304275"/>
    <lineage>
        <taxon>Bacteria</taxon>
        <taxon>Pseudomonadati</taxon>
        <taxon>Pseudomonadota</taxon>
        <taxon>Gammaproteobacteria</taxon>
        <taxon>Salinisphaerales</taxon>
        <taxon>Salinisphaeraceae</taxon>
        <taxon>Salinisphaera</taxon>
    </lineage>
</organism>
<evidence type="ECO:0000256" key="7">
    <source>
        <dbReference type="RuleBase" id="RU362064"/>
    </source>
</evidence>
<comment type="caution">
    <text evidence="9">The sequence shown here is derived from an EMBL/GenBank/DDBJ whole genome shotgun (WGS) entry which is preliminary data.</text>
</comment>
<keyword evidence="9" id="KW-0282">Flagellum</keyword>
<protein>
    <recommendedName>
        <fullName evidence="7">Flagellar protein</fullName>
    </recommendedName>
</protein>
<keyword evidence="4 7" id="KW-0472">Membrane</keyword>
<keyword evidence="2 7" id="KW-0812">Transmembrane</keyword>
<dbReference type="eggNOG" id="COG3190">
    <property type="taxonomic scope" value="Bacteria"/>
</dbReference>
<feature type="region of interest" description="Disordered" evidence="8">
    <location>
        <begin position="137"/>
        <end position="163"/>
    </location>
</feature>
<feature type="compositionally biased region" description="Polar residues" evidence="8">
    <location>
        <begin position="30"/>
        <end position="56"/>
    </location>
</feature>
<evidence type="ECO:0000256" key="5">
    <source>
        <dbReference type="ARBA" id="ARBA00023143"/>
    </source>
</evidence>
<dbReference type="InterPro" id="IPR022781">
    <property type="entry name" value="Flagellar_biosynth_FliO"/>
</dbReference>
<evidence type="ECO:0000256" key="8">
    <source>
        <dbReference type="SAM" id="MobiDB-lite"/>
    </source>
</evidence>
<reference evidence="9 10" key="1">
    <citation type="submission" date="2013-03" db="EMBL/GenBank/DDBJ databases">
        <title>Salinisphaera hydrothermalis C41B8 Genome Sequencing.</title>
        <authorList>
            <person name="Li C."/>
            <person name="Lai Q."/>
            <person name="Shao Z."/>
        </authorList>
    </citation>
    <scope>NUCLEOTIDE SEQUENCE [LARGE SCALE GENOMIC DNA]</scope>
    <source>
        <strain evidence="9 10">C41B8</strain>
    </source>
</reference>
<proteinExistence type="inferred from homology"/>
<dbReference type="AlphaFoldDB" id="A0A084IMT7"/>
<evidence type="ECO:0000256" key="2">
    <source>
        <dbReference type="ARBA" id="ARBA00022692"/>
    </source>
</evidence>
<accession>A0A084IMT7</accession>
<keyword evidence="10" id="KW-1185">Reference proteome</keyword>
<dbReference type="RefSeq" id="WP_051883211.1">
    <property type="nucleotide sequence ID" value="NZ_APNK01000007.1"/>
</dbReference>
<feature type="transmembrane region" description="Helical" evidence="7">
    <location>
        <begin position="64"/>
        <end position="86"/>
    </location>
</feature>
<evidence type="ECO:0000256" key="4">
    <source>
        <dbReference type="ARBA" id="ARBA00023136"/>
    </source>
</evidence>
<dbReference type="PANTHER" id="PTHR38766">
    <property type="entry name" value="FLAGELLAR PROTEIN FLIO"/>
    <property type="match status" value="1"/>
</dbReference>
<comment type="similarity">
    <text evidence="6 7">Belongs to the FliO/MopB family.</text>
</comment>
<dbReference type="OrthoDB" id="6897726at2"/>
<dbReference type="STRING" id="1304275.C41B8_06992"/>
<dbReference type="GO" id="GO:0009425">
    <property type="term" value="C:bacterial-type flagellum basal body"/>
    <property type="evidence" value="ECO:0007669"/>
    <property type="project" value="UniProtKB-SubCell"/>
</dbReference>
<name>A0A084IMT7_SALHC</name>
<feature type="region of interest" description="Disordered" evidence="8">
    <location>
        <begin position="1"/>
        <end position="61"/>
    </location>
</feature>
<dbReference type="GO" id="GO:0005886">
    <property type="term" value="C:plasma membrane"/>
    <property type="evidence" value="ECO:0007669"/>
    <property type="project" value="UniProtKB-SubCell"/>
</dbReference>
<keyword evidence="9" id="KW-0966">Cell projection</keyword>
<dbReference type="Proteomes" id="UP000028302">
    <property type="component" value="Unassembled WGS sequence"/>
</dbReference>
<evidence type="ECO:0000256" key="6">
    <source>
        <dbReference type="ARBA" id="ARBA00037937"/>
    </source>
</evidence>
<sequence length="179" mass="18758">MSDAGANARPASQPPGGIAPSWFDHPDPGQASQQNVAPTTPDVTHATTQAGTTPSSGADLPGNLIGRTSIALIAVIGVILVCAWTLKRLGFQRDRASQSLPIVASRSLGQRERVVVIEVEDEWLVLGVTPQNITALHRRPAPADRDSPDTPHAAPTGARPTFGQALAENLTRLTGRGRS</sequence>
<keyword evidence="5 7" id="KW-0975">Bacterial flagellum</keyword>
<comment type="subcellular location">
    <subcellularLocation>
        <location evidence="7">Cell membrane</location>
    </subcellularLocation>
    <subcellularLocation>
        <location evidence="7">Bacterial flagellum basal body</location>
    </subcellularLocation>
</comment>
<dbReference type="GO" id="GO:0044781">
    <property type="term" value="P:bacterial-type flagellum organization"/>
    <property type="evidence" value="ECO:0007669"/>
    <property type="project" value="UniProtKB-UniRule"/>
</dbReference>
<dbReference type="NCBIfam" id="TIGR03500">
    <property type="entry name" value="FliO_TIGR"/>
    <property type="match status" value="1"/>
</dbReference>
<keyword evidence="1 7" id="KW-1003">Cell membrane</keyword>